<organism evidence="2 3">
    <name type="scientific">Methanolobus vulcani</name>
    <dbReference type="NCBI Taxonomy" id="38026"/>
    <lineage>
        <taxon>Archaea</taxon>
        <taxon>Methanobacteriati</taxon>
        <taxon>Methanobacteriota</taxon>
        <taxon>Stenosarchaea group</taxon>
        <taxon>Methanomicrobia</taxon>
        <taxon>Methanosarcinales</taxon>
        <taxon>Methanosarcinaceae</taxon>
        <taxon>Methanolobus</taxon>
    </lineage>
</organism>
<sequence length="88" mass="9766">MYRNFAYNATGSVIESGTYLTTVLNNNTDDKTVGIYGVSLLVIYEEPDGQEIEYWINEGAIDSSDIENAKLMNIVPSRNKAGNTLQLQ</sequence>
<dbReference type="AlphaFoldDB" id="A0A7Z8KM25"/>
<protein>
    <submittedName>
        <fullName evidence="2">DUF3344 domain-containing protein</fullName>
    </submittedName>
</protein>
<keyword evidence="3" id="KW-1185">Reference proteome</keyword>
<reference evidence="2 3" key="1">
    <citation type="submission" date="2019-06" db="EMBL/GenBank/DDBJ databases">
        <title>Draft genome sequence of Methanolobus vulcani B1d.</title>
        <authorList>
            <person name="Creighbaum A.J."/>
            <person name="Ticak T."/>
            <person name="Hariraju D."/>
            <person name="Arivett B.A."/>
            <person name="Ferguson D.J.Jr."/>
        </authorList>
    </citation>
    <scope>NUCLEOTIDE SEQUENCE [LARGE SCALE GENOMIC DNA]</scope>
    <source>
        <strain evidence="2 3">B1d</strain>
    </source>
</reference>
<dbReference type="EMBL" id="VIAQ01000020">
    <property type="protein sequence ID" value="TQD23462.1"/>
    <property type="molecule type" value="Genomic_DNA"/>
</dbReference>
<name>A0A7Z8KM25_9EURY</name>
<gene>
    <name evidence="2" type="ORF">FKV42_13115</name>
</gene>
<proteinExistence type="predicted"/>
<dbReference type="InterPro" id="IPR021779">
    <property type="entry name" value="DUF3344"/>
</dbReference>
<dbReference type="Proteomes" id="UP000319335">
    <property type="component" value="Unassembled WGS sequence"/>
</dbReference>
<evidence type="ECO:0000313" key="3">
    <source>
        <dbReference type="Proteomes" id="UP000319335"/>
    </source>
</evidence>
<dbReference type="RefSeq" id="WP_154810777.1">
    <property type="nucleotide sequence ID" value="NZ_VIAQ01000020.1"/>
</dbReference>
<accession>A0A7Z8KM25</accession>
<evidence type="ECO:0000259" key="1">
    <source>
        <dbReference type="Pfam" id="PF11824"/>
    </source>
</evidence>
<feature type="domain" description="DUF3344" evidence="1">
    <location>
        <begin position="5"/>
        <end position="60"/>
    </location>
</feature>
<comment type="caution">
    <text evidence="2">The sequence shown here is derived from an EMBL/GenBank/DDBJ whole genome shotgun (WGS) entry which is preliminary data.</text>
</comment>
<evidence type="ECO:0000313" key="2">
    <source>
        <dbReference type="EMBL" id="TQD23462.1"/>
    </source>
</evidence>
<dbReference type="OrthoDB" id="135071at2157"/>
<dbReference type="Pfam" id="PF11824">
    <property type="entry name" value="DUF3344"/>
    <property type="match status" value="1"/>
</dbReference>